<dbReference type="InterPro" id="IPR001878">
    <property type="entry name" value="Znf_CCHC"/>
</dbReference>
<feature type="compositionally biased region" description="Acidic residues" evidence="1">
    <location>
        <begin position="405"/>
        <end position="424"/>
    </location>
</feature>
<dbReference type="GO" id="GO:0008270">
    <property type="term" value="F:zinc ion binding"/>
    <property type="evidence" value="ECO:0007669"/>
    <property type="project" value="InterPro"/>
</dbReference>
<feature type="domain" description="CCHC-type" evidence="2">
    <location>
        <begin position="231"/>
        <end position="247"/>
    </location>
</feature>
<reference evidence="3 4" key="1">
    <citation type="journal article" date="2019" name="Sci. Rep.">
        <title>Orb-weaving spider Araneus ventricosus genome elucidates the spidroin gene catalogue.</title>
        <authorList>
            <person name="Kono N."/>
            <person name="Nakamura H."/>
            <person name="Ohtoshi R."/>
            <person name="Moran D.A.P."/>
            <person name="Shinohara A."/>
            <person name="Yoshida Y."/>
            <person name="Fujiwara M."/>
            <person name="Mori M."/>
            <person name="Tomita M."/>
            <person name="Arakawa K."/>
        </authorList>
    </citation>
    <scope>NUCLEOTIDE SEQUENCE [LARGE SCALE GENOMIC DNA]</scope>
</reference>
<dbReference type="Proteomes" id="UP000499080">
    <property type="component" value="Unassembled WGS sequence"/>
</dbReference>
<dbReference type="SUPFAM" id="SSF57756">
    <property type="entry name" value="Retrovirus zinc finger-like domains"/>
    <property type="match status" value="1"/>
</dbReference>
<evidence type="ECO:0000313" key="3">
    <source>
        <dbReference type="EMBL" id="GBO27345.1"/>
    </source>
</evidence>
<comment type="caution">
    <text evidence="3">The sequence shown here is derived from an EMBL/GenBank/DDBJ whole genome shotgun (WGS) entry which is preliminary data.</text>
</comment>
<dbReference type="EMBL" id="BGPR01050331">
    <property type="protein sequence ID" value="GBO27345.1"/>
    <property type="molecule type" value="Genomic_DNA"/>
</dbReference>
<keyword evidence="4" id="KW-1185">Reference proteome</keyword>
<feature type="non-terminal residue" evidence="3">
    <location>
        <position position="1"/>
    </location>
</feature>
<gene>
    <name evidence="3" type="ORF">AVEN_134460_1</name>
</gene>
<feature type="region of interest" description="Disordered" evidence="1">
    <location>
        <begin position="388"/>
        <end position="461"/>
    </location>
</feature>
<dbReference type="OrthoDB" id="3039988at2759"/>
<evidence type="ECO:0000313" key="4">
    <source>
        <dbReference type="Proteomes" id="UP000499080"/>
    </source>
</evidence>
<feature type="compositionally biased region" description="Basic residues" evidence="1">
    <location>
        <begin position="451"/>
        <end position="461"/>
    </location>
</feature>
<evidence type="ECO:0000256" key="1">
    <source>
        <dbReference type="SAM" id="MobiDB-lite"/>
    </source>
</evidence>
<dbReference type="InterPro" id="IPR036875">
    <property type="entry name" value="Znf_CCHC_sf"/>
</dbReference>
<sequence>LFRAGNCLPLLGSVVGGAVGARISVEHCMGSSSEISYGVESNKLESINVDYVSKYVRFLILSSSDKSRTLSTVSPFAIYKGITGIGGEPKAVRKLKSGDFLLETFTSTQTKSFLLAKTLLDIPISVIPHKSLNSVRGVISETELLTASDSDILEGFASQGVIHAHRVRIKKGTESCPTQHIILTFNKTELPKSVIAGYLHCRIRPYVPNPTRCYKCQRFGHSKVACRGKQVCSRCASEGHSFTDCHAEPKCANCAQPHESNSKQCPTWHQEKQIQKLKVTKNISYVEARKLCQPTTTPSFAAIVKESKSIQTTETFTQTDASITGLFCSVSKTTVSTLTDDNICRVTRPPKKKKSNQISDIVQSNENAATSSTHFNNSDNTLAQVKPRIPCSSPQSESMLSDNSVSDDSDTDNCIDYDPEETIEDIPHEFRTRQPSISQANLNRRSLPTFKMKKHRRRRKS</sequence>
<feature type="domain" description="CCHC-type" evidence="2">
    <location>
        <begin position="212"/>
        <end position="228"/>
    </location>
</feature>
<name>A0A4Y2VPS2_ARAVE</name>
<protein>
    <recommendedName>
        <fullName evidence="2">CCHC-type domain-containing protein</fullName>
    </recommendedName>
</protein>
<dbReference type="AlphaFoldDB" id="A0A4Y2VPS2"/>
<feature type="compositionally biased region" description="Polar residues" evidence="1">
    <location>
        <begin position="433"/>
        <end position="446"/>
    </location>
</feature>
<evidence type="ECO:0000259" key="2">
    <source>
        <dbReference type="SMART" id="SM00343"/>
    </source>
</evidence>
<organism evidence="3 4">
    <name type="scientific">Araneus ventricosus</name>
    <name type="common">Orbweaver spider</name>
    <name type="synonym">Epeira ventricosa</name>
    <dbReference type="NCBI Taxonomy" id="182803"/>
    <lineage>
        <taxon>Eukaryota</taxon>
        <taxon>Metazoa</taxon>
        <taxon>Ecdysozoa</taxon>
        <taxon>Arthropoda</taxon>
        <taxon>Chelicerata</taxon>
        <taxon>Arachnida</taxon>
        <taxon>Araneae</taxon>
        <taxon>Araneomorphae</taxon>
        <taxon>Entelegynae</taxon>
        <taxon>Araneoidea</taxon>
        <taxon>Araneidae</taxon>
        <taxon>Araneus</taxon>
    </lineage>
</organism>
<dbReference type="SMART" id="SM00343">
    <property type="entry name" value="ZnF_C2HC"/>
    <property type="match status" value="2"/>
</dbReference>
<dbReference type="GO" id="GO:0003676">
    <property type="term" value="F:nucleic acid binding"/>
    <property type="evidence" value="ECO:0007669"/>
    <property type="project" value="InterPro"/>
</dbReference>
<accession>A0A4Y2VPS2</accession>
<proteinExistence type="predicted"/>